<evidence type="ECO:0000256" key="1">
    <source>
        <dbReference type="SAM" id="MobiDB-lite"/>
    </source>
</evidence>
<protein>
    <recommendedName>
        <fullName evidence="6">Glycosyl hydrolase</fullName>
    </recommendedName>
</protein>
<dbReference type="InterPro" id="IPR045582">
    <property type="entry name" value="Trehalase-like_N"/>
</dbReference>
<dbReference type="PANTHER" id="PTHR31616">
    <property type="entry name" value="TREHALASE"/>
    <property type="match status" value="1"/>
</dbReference>
<dbReference type="InterPro" id="IPR008928">
    <property type="entry name" value="6-hairpin_glycosidase_sf"/>
</dbReference>
<organism evidence="4 5">
    <name type="scientific">Circinella minor</name>
    <dbReference type="NCBI Taxonomy" id="1195481"/>
    <lineage>
        <taxon>Eukaryota</taxon>
        <taxon>Fungi</taxon>
        <taxon>Fungi incertae sedis</taxon>
        <taxon>Mucoromycota</taxon>
        <taxon>Mucoromycotina</taxon>
        <taxon>Mucoromycetes</taxon>
        <taxon>Mucorales</taxon>
        <taxon>Lichtheimiaceae</taxon>
        <taxon>Circinella</taxon>
    </lineage>
</organism>
<dbReference type="AlphaFoldDB" id="A0A8H7VJW7"/>
<evidence type="ECO:0000259" key="2">
    <source>
        <dbReference type="Pfam" id="PF00723"/>
    </source>
</evidence>
<gene>
    <name evidence="4" type="ORF">INT45_010262</name>
</gene>
<dbReference type="InterPro" id="IPR012341">
    <property type="entry name" value="6hp_glycosidase-like_sf"/>
</dbReference>
<evidence type="ECO:0000259" key="3">
    <source>
        <dbReference type="Pfam" id="PF19291"/>
    </source>
</evidence>
<comment type="caution">
    <text evidence="4">The sequence shown here is derived from an EMBL/GenBank/DDBJ whole genome shotgun (WGS) entry which is preliminary data.</text>
</comment>
<feature type="domain" description="GH15-like" evidence="2">
    <location>
        <begin position="360"/>
        <end position="736"/>
    </location>
</feature>
<feature type="compositionally biased region" description="Polar residues" evidence="1">
    <location>
        <begin position="43"/>
        <end position="57"/>
    </location>
</feature>
<name>A0A8H7VJW7_9FUNG</name>
<reference evidence="4 5" key="1">
    <citation type="submission" date="2020-12" db="EMBL/GenBank/DDBJ databases">
        <title>Metabolic potential, ecology and presence of endohyphal bacteria is reflected in genomic diversity of Mucoromycotina.</title>
        <authorList>
            <person name="Muszewska A."/>
            <person name="Okrasinska A."/>
            <person name="Steczkiewicz K."/>
            <person name="Drgas O."/>
            <person name="Orlowska M."/>
            <person name="Perlinska-Lenart U."/>
            <person name="Aleksandrzak-Piekarczyk T."/>
            <person name="Szatraj K."/>
            <person name="Zielenkiewicz U."/>
            <person name="Pilsyk S."/>
            <person name="Malc E."/>
            <person name="Mieczkowski P."/>
            <person name="Kruszewska J.S."/>
            <person name="Biernat P."/>
            <person name="Pawlowska J."/>
        </authorList>
    </citation>
    <scope>NUCLEOTIDE SEQUENCE [LARGE SCALE GENOMIC DNA]</scope>
    <source>
        <strain evidence="4 5">CBS 142.35</strain>
    </source>
</reference>
<keyword evidence="5" id="KW-1185">Reference proteome</keyword>
<evidence type="ECO:0008006" key="6">
    <source>
        <dbReference type="Google" id="ProtNLM"/>
    </source>
</evidence>
<dbReference type="GO" id="GO:0005975">
    <property type="term" value="P:carbohydrate metabolic process"/>
    <property type="evidence" value="ECO:0007669"/>
    <property type="project" value="InterPro"/>
</dbReference>
<dbReference type="InterPro" id="IPR011613">
    <property type="entry name" value="GH15-like"/>
</dbReference>
<evidence type="ECO:0000313" key="4">
    <source>
        <dbReference type="EMBL" id="KAG2217254.1"/>
    </source>
</evidence>
<sequence length="748" mass="85639">MGDDYDNDDKSFGFQLDSEIEAKLHPADELPEGVRYVADTRRQSINPSLPSRRPSFSETEDTRCNMRTRGYLPIENYGIIGNMRTIAMCGTDGSIDFCCYPKFDSPSIFCRMLDKDKGGHFCISPRNHTSNKQQYLPNGNILTTRFLSDEGVGQITDYMHIPVQSQRLGTKPLLPWIIRVVNVIRGTVAFDMECYPAFNYARDEHTVELERFGQATTPTGNNETNAPKLYPEDDISYYVGGKRAIFKSKEMDMDLRYVVKCGDFSCPTVNMKIDEKATCAGLKGPGVTATFELQETQQVTFIFRQVPDNEIPKHETHLQAKERKAKDPPLTASLVDALFRQTAKYWQNWINRSSYKGRWRESVMRSALILKLLTYEPTGAVVAAPTFSLPEAIGGTRNWDYRFVWIRDSSFTIYAFLRLGLTEEAQHYMKFISDRCNDLNSDGSLNIMYSIDGVKKLDEYELDHLDGYHGSRPVRVGNGAYDHLQLDIYGELLDGIYLYNKHGQPVSYDMWCSVKQLVNYVCDNYKQPDMSIWEVRGSKQHFTYSRVMCWVAVDRGLRLAEKRMFPCKERYRWLNVRDEIYEEIMEKCWNPKLQIFTQGIESPDALDSSVLIMPLVFFVAPNDPRMLSTIQKMLLPPEKGGLVANNLVFRYNYLTTDDGVGGLEGAFSMCTFWLVEALTRAGMYDKKLLERAVVMFEEMVSYGNHLGLFSEEVARSGEMLGNTPQAFSHLSFISAAFNLDRVLGKRRQ</sequence>
<feature type="domain" description="Trehalase-like N-terminal" evidence="3">
    <location>
        <begin position="72"/>
        <end position="167"/>
    </location>
</feature>
<dbReference type="Pfam" id="PF00723">
    <property type="entry name" value="Glyco_hydro_15"/>
    <property type="match status" value="1"/>
</dbReference>
<dbReference type="Proteomes" id="UP000646827">
    <property type="component" value="Unassembled WGS sequence"/>
</dbReference>
<dbReference type="PANTHER" id="PTHR31616:SF0">
    <property type="entry name" value="GLUCAN 1,4-ALPHA-GLUCOSIDASE"/>
    <property type="match status" value="1"/>
</dbReference>
<dbReference type="OrthoDB" id="406733at2759"/>
<evidence type="ECO:0000313" key="5">
    <source>
        <dbReference type="Proteomes" id="UP000646827"/>
    </source>
</evidence>
<accession>A0A8H7VJW7</accession>
<dbReference type="Pfam" id="PF19291">
    <property type="entry name" value="TREH_N"/>
    <property type="match status" value="1"/>
</dbReference>
<dbReference type="GO" id="GO:0004553">
    <property type="term" value="F:hydrolase activity, hydrolyzing O-glycosyl compounds"/>
    <property type="evidence" value="ECO:0007669"/>
    <property type="project" value="TreeGrafter"/>
</dbReference>
<dbReference type="Gene3D" id="1.50.10.10">
    <property type="match status" value="1"/>
</dbReference>
<dbReference type="SUPFAM" id="SSF48208">
    <property type="entry name" value="Six-hairpin glycosidases"/>
    <property type="match status" value="1"/>
</dbReference>
<dbReference type="EMBL" id="JAEPRB010000313">
    <property type="protein sequence ID" value="KAG2217254.1"/>
    <property type="molecule type" value="Genomic_DNA"/>
</dbReference>
<feature type="region of interest" description="Disordered" evidence="1">
    <location>
        <begin position="41"/>
        <end position="61"/>
    </location>
</feature>
<proteinExistence type="predicted"/>